<evidence type="ECO:0000259" key="1">
    <source>
        <dbReference type="PROSITE" id="PS51186"/>
    </source>
</evidence>
<reference evidence="2 3" key="1">
    <citation type="submission" date="2017-06" db="EMBL/GenBank/DDBJ databases">
        <title>Complete Genome Sequence of Streptomyces hawaiiensis NRRL 15010 and insights into acyldepsipeptides biosynthesis.</title>
        <authorList>
            <person name="Mariita R.M."/>
            <person name="Sello J.K."/>
        </authorList>
    </citation>
    <scope>NUCLEOTIDE SEQUENCE [LARGE SCALE GENOMIC DNA]</scope>
    <source>
        <strain evidence="2 3">ATCC 12236</strain>
    </source>
</reference>
<dbReference type="CDD" id="cd04301">
    <property type="entry name" value="NAT_SF"/>
    <property type="match status" value="1"/>
</dbReference>
<evidence type="ECO:0000313" key="3">
    <source>
        <dbReference type="Proteomes" id="UP000495940"/>
    </source>
</evidence>
<dbReference type="PROSITE" id="PS51186">
    <property type="entry name" value="GNAT"/>
    <property type="match status" value="1"/>
</dbReference>
<protein>
    <submittedName>
        <fullName evidence="2">GNAT family N-acetyltransferase</fullName>
    </submittedName>
</protein>
<accession>A0A6G5RGX0</accession>
<organism evidence="2 3">
    <name type="scientific">Streptomyces hawaiiensis</name>
    <dbReference type="NCBI Taxonomy" id="67305"/>
    <lineage>
        <taxon>Bacteria</taxon>
        <taxon>Bacillati</taxon>
        <taxon>Actinomycetota</taxon>
        <taxon>Actinomycetes</taxon>
        <taxon>Kitasatosporales</taxon>
        <taxon>Streptomycetaceae</taxon>
        <taxon>Streptomyces</taxon>
    </lineage>
</organism>
<dbReference type="SUPFAM" id="SSF55729">
    <property type="entry name" value="Acyl-CoA N-acyltransferases (Nat)"/>
    <property type="match status" value="1"/>
</dbReference>
<dbReference type="InterPro" id="IPR000182">
    <property type="entry name" value="GNAT_dom"/>
</dbReference>
<dbReference type="Gene3D" id="3.40.630.30">
    <property type="match status" value="1"/>
</dbReference>
<dbReference type="AlphaFoldDB" id="A0A6G5RGX0"/>
<dbReference type="EMBL" id="CP021978">
    <property type="protein sequence ID" value="QCD57270.1"/>
    <property type="molecule type" value="Genomic_DNA"/>
</dbReference>
<sequence length="180" mass="19902">MVNNPLSFEQFTSCDDVTPALKHALADCWIEVTNTGGAAGFPFPPIDHSHAGPAVDQIVGALEPDTSRLLTATIHGKLVGWLNVRRDPFALIAHWGTLHHVQTRPTVRGRGFGNALMNEVRRIARDEMGLEQLHLAARAGVGLEDFYGRLGWKEIGRWPRALRLAADDDRDEILMILDPL</sequence>
<feature type="domain" description="N-acetyltransferase" evidence="1">
    <location>
        <begin position="6"/>
        <end position="180"/>
    </location>
</feature>
<keyword evidence="2" id="KW-0808">Transferase</keyword>
<dbReference type="InterPro" id="IPR016181">
    <property type="entry name" value="Acyl_CoA_acyltransferase"/>
</dbReference>
<name>A0A6G5RGX0_9ACTN</name>
<dbReference type="Proteomes" id="UP000495940">
    <property type="component" value="Chromosome"/>
</dbReference>
<dbReference type="Pfam" id="PF00583">
    <property type="entry name" value="Acetyltransf_1"/>
    <property type="match status" value="1"/>
</dbReference>
<keyword evidence="3" id="KW-1185">Reference proteome</keyword>
<dbReference type="KEGG" id="shaw:CEB94_22310"/>
<evidence type="ECO:0000313" key="2">
    <source>
        <dbReference type="EMBL" id="QCD57270.1"/>
    </source>
</evidence>
<proteinExistence type="predicted"/>
<dbReference type="RefSeq" id="WP_175433849.1">
    <property type="nucleotide sequence ID" value="NZ_CP021978.1"/>
</dbReference>
<dbReference type="GO" id="GO:0016747">
    <property type="term" value="F:acyltransferase activity, transferring groups other than amino-acyl groups"/>
    <property type="evidence" value="ECO:0007669"/>
    <property type="project" value="InterPro"/>
</dbReference>
<gene>
    <name evidence="2" type="ORF">CEB94_22310</name>
</gene>